<protein>
    <recommendedName>
        <fullName evidence="5 13">Protein disulfide-isomerase</fullName>
        <ecNumber evidence="5 13">5.3.4.1</ecNumber>
    </recommendedName>
</protein>
<dbReference type="GO" id="GO:0003756">
    <property type="term" value="F:protein disulfide isomerase activity"/>
    <property type="evidence" value="ECO:0007669"/>
    <property type="project" value="UniProtKB-EC"/>
</dbReference>
<dbReference type="InterPro" id="IPR017937">
    <property type="entry name" value="Thioredoxin_CS"/>
</dbReference>
<accession>A0ABR4MWL2</accession>
<keyword evidence="6 13" id="KW-0732">Signal</keyword>
<dbReference type="PANTHER" id="PTHR18929">
    <property type="entry name" value="PROTEIN DISULFIDE ISOMERASE"/>
    <property type="match status" value="1"/>
</dbReference>
<dbReference type="PROSITE" id="PS51352">
    <property type="entry name" value="THIOREDOXIN_2"/>
    <property type="match status" value="2"/>
</dbReference>
<evidence type="ECO:0000256" key="10">
    <source>
        <dbReference type="ARBA" id="ARBA00023235"/>
    </source>
</evidence>
<dbReference type="PROSITE" id="PS00194">
    <property type="entry name" value="THIOREDOXIN_1"/>
    <property type="match status" value="2"/>
</dbReference>
<dbReference type="CDD" id="cd02995">
    <property type="entry name" value="PDI_a_PDI_a'_C"/>
    <property type="match status" value="1"/>
</dbReference>
<evidence type="ECO:0000256" key="9">
    <source>
        <dbReference type="ARBA" id="ARBA00023157"/>
    </source>
</evidence>
<dbReference type="Pfam" id="PF13848">
    <property type="entry name" value="Thioredoxin_6"/>
    <property type="match status" value="1"/>
</dbReference>
<evidence type="ECO:0000256" key="8">
    <source>
        <dbReference type="ARBA" id="ARBA00022824"/>
    </source>
</evidence>
<proteinExistence type="inferred from homology"/>
<name>A0ABR4MWL2_9FUNG</name>
<keyword evidence="8" id="KW-0256">Endoplasmic reticulum</keyword>
<evidence type="ECO:0000256" key="5">
    <source>
        <dbReference type="ARBA" id="ARBA00012723"/>
    </source>
</evidence>
<comment type="similarity">
    <text evidence="4 12">Belongs to the protein disulfide isomerase family.</text>
</comment>
<evidence type="ECO:0000256" key="7">
    <source>
        <dbReference type="ARBA" id="ARBA00022737"/>
    </source>
</evidence>
<dbReference type="EMBL" id="JADGIZ020000094">
    <property type="protein sequence ID" value="KAL2911651.1"/>
    <property type="molecule type" value="Genomic_DNA"/>
</dbReference>
<dbReference type="Proteomes" id="UP001527925">
    <property type="component" value="Unassembled WGS sequence"/>
</dbReference>
<dbReference type="PANTHER" id="PTHR18929:SF132">
    <property type="entry name" value="PROTEIN DISULFIDE-ISOMERASE A3"/>
    <property type="match status" value="1"/>
</dbReference>
<gene>
    <name evidence="16" type="primary">PDI1</name>
    <name evidence="16" type="ORF">HK105_208859</name>
</gene>
<feature type="domain" description="Thioredoxin" evidence="15">
    <location>
        <begin position="335"/>
        <end position="467"/>
    </location>
</feature>
<keyword evidence="9" id="KW-1015">Disulfide bond</keyword>
<dbReference type="PRINTS" id="PR00421">
    <property type="entry name" value="THIOREDOXIN"/>
</dbReference>
<sequence length="498" mass="54467">MLVRAVVSALAAAAAVWAAAPESDVVVLTTDSYDKFVAENPLSLIEFFAPWCPHCKQLAPEYEKAATELKGLASPIPIASVDCTTQNDLCERNGIQGFPTLKVFRSGSSSEYKGQRTAESIVSTMKKQQLPSVSTLTAANLKEFSTSDRVVIVGFFDKDAGAAKKVFEQVAEKMRDDFVFGAIGDAKAVKEYKLTSPAIALFKKFDEGLAVYSGEFTEAAVSKFVTDSSMPIMDEVGPDNYELYMKRGLPLAFFFYGDAEQRAQYGPLLESVAKDFVGKVSFVYLDASKFGGHAPNLALREEWPAFGIQDNNKKWPFDQDKELTKQAVHDFVAGVADGTLEPTLKSDPIPETQEGPVTVVVGKTFEKIVRDTNKDVFIELYAPWCGHCKKLAPTWDELARTIKAATDDAIVVAKMDATTNDLPPSVDFNLQGFPTLLLFKAGSNEIVSYSGDRSLKSLLDFVRANAVHADKLPESVEETPALKAEETPVLNADERDEL</sequence>
<evidence type="ECO:0000256" key="3">
    <source>
        <dbReference type="ARBA" id="ARBA00004319"/>
    </source>
</evidence>
<dbReference type="CDD" id="cd02961">
    <property type="entry name" value="PDI_a_family"/>
    <property type="match status" value="1"/>
</dbReference>
<dbReference type="Pfam" id="PF00085">
    <property type="entry name" value="Thioredoxin"/>
    <property type="match status" value="2"/>
</dbReference>
<evidence type="ECO:0000256" key="13">
    <source>
        <dbReference type="RuleBase" id="RU361130"/>
    </source>
</evidence>
<feature type="region of interest" description="Disordered" evidence="14">
    <location>
        <begin position="475"/>
        <end position="498"/>
    </location>
</feature>
<dbReference type="InterPro" id="IPR005792">
    <property type="entry name" value="Prot_disulphide_isomerase"/>
</dbReference>
<dbReference type="InterPro" id="IPR036249">
    <property type="entry name" value="Thioredoxin-like_sf"/>
</dbReference>
<evidence type="ECO:0000256" key="1">
    <source>
        <dbReference type="ARBA" id="ARBA00001182"/>
    </source>
</evidence>
<feature type="domain" description="Thioredoxin" evidence="15">
    <location>
        <begin position="5"/>
        <end position="130"/>
    </location>
</feature>
<evidence type="ECO:0000256" key="6">
    <source>
        <dbReference type="ARBA" id="ARBA00022729"/>
    </source>
</evidence>
<evidence type="ECO:0000256" key="14">
    <source>
        <dbReference type="SAM" id="MobiDB-lite"/>
    </source>
</evidence>
<evidence type="ECO:0000256" key="11">
    <source>
        <dbReference type="ARBA" id="ARBA00023284"/>
    </source>
</evidence>
<keyword evidence="7" id="KW-0677">Repeat</keyword>
<dbReference type="InterPro" id="IPR013766">
    <property type="entry name" value="Thioredoxin_domain"/>
</dbReference>
<keyword evidence="17" id="KW-1185">Reference proteome</keyword>
<evidence type="ECO:0000313" key="16">
    <source>
        <dbReference type="EMBL" id="KAL2911651.1"/>
    </source>
</evidence>
<evidence type="ECO:0000259" key="15">
    <source>
        <dbReference type="PROSITE" id="PS51352"/>
    </source>
</evidence>
<dbReference type="EC" id="5.3.4.1" evidence="5 13"/>
<organism evidence="16 17">
    <name type="scientific">Polyrhizophydium stewartii</name>
    <dbReference type="NCBI Taxonomy" id="2732419"/>
    <lineage>
        <taxon>Eukaryota</taxon>
        <taxon>Fungi</taxon>
        <taxon>Fungi incertae sedis</taxon>
        <taxon>Chytridiomycota</taxon>
        <taxon>Chytridiomycota incertae sedis</taxon>
        <taxon>Chytridiomycetes</taxon>
        <taxon>Rhizophydiales</taxon>
        <taxon>Rhizophydiales incertae sedis</taxon>
        <taxon>Polyrhizophydium</taxon>
    </lineage>
</organism>
<evidence type="ECO:0000256" key="2">
    <source>
        <dbReference type="ARBA" id="ARBA00002692"/>
    </source>
</evidence>
<dbReference type="Gene3D" id="3.40.30.10">
    <property type="entry name" value="Glutaredoxin"/>
    <property type="match status" value="4"/>
</dbReference>
<comment type="subcellular location">
    <subcellularLocation>
        <location evidence="3">Endoplasmic reticulum lumen</location>
    </subcellularLocation>
</comment>
<dbReference type="SUPFAM" id="SSF52833">
    <property type="entry name" value="Thioredoxin-like"/>
    <property type="match status" value="4"/>
</dbReference>
<feature type="signal peptide" evidence="13">
    <location>
        <begin position="1"/>
        <end position="18"/>
    </location>
</feature>
<feature type="chain" id="PRO_5044976780" description="Protein disulfide-isomerase" evidence="13">
    <location>
        <begin position="19"/>
        <end position="498"/>
    </location>
</feature>
<comment type="catalytic activity">
    <reaction evidence="1 13">
        <text>Catalyzes the rearrangement of -S-S- bonds in proteins.</text>
        <dbReference type="EC" id="5.3.4.1"/>
    </reaction>
</comment>
<evidence type="ECO:0000256" key="12">
    <source>
        <dbReference type="RuleBase" id="RU004208"/>
    </source>
</evidence>
<comment type="caution">
    <text evidence="16">The sequence shown here is derived from an EMBL/GenBank/DDBJ whole genome shotgun (WGS) entry which is preliminary data.</text>
</comment>
<keyword evidence="11" id="KW-0676">Redox-active center</keyword>
<reference evidence="16 17" key="1">
    <citation type="submission" date="2023-09" db="EMBL/GenBank/DDBJ databases">
        <title>Pangenome analysis of Batrachochytrium dendrobatidis and related Chytrids.</title>
        <authorList>
            <person name="Yacoub M.N."/>
            <person name="Stajich J.E."/>
            <person name="James T.Y."/>
        </authorList>
    </citation>
    <scope>NUCLEOTIDE SEQUENCE [LARGE SCALE GENOMIC DNA]</scope>
    <source>
        <strain evidence="16 17">JEL0888</strain>
    </source>
</reference>
<keyword evidence="10 13" id="KW-0413">Isomerase</keyword>
<dbReference type="InterPro" id="IPR005788">
    <property type="entry name" value="PDI_thioredoxin-like_dom"/>
</dbReference>
<dbReference type="CDD" id="cd02982">
    <property type="entry name" value="PDI_b'_family"/>
    <property type="match status" value="1"/>
</dbReference>
<evidence type="ECO:0000313" key="17">
    <source>
        <dbReference type="Proteomes" id="UP001527925"/>
    </source>
</evidence>
<dbReference type="CDD" id="cd02981">
    <property type="entry name" value="PDI_b_family"/>
    <property type="match status" value="1"/>
</dbReference>
<comment type="function">
    <text evidence="2">Participates in the folding of proteins containing disulfide bonds, may be involved in glycosylation, prolyl hydroxylation and triglyceride transfer.</text>
</comment>
<evidence type="ECO:0000256" key="4">
    <source>
        <dbReference type="ARBA" id="ARBA00006347"/>
    </source>
</evidence>
<dbReference type="NCBIfam" id="TIGR01126">
    <property type="entry name" value="pdi_dom"/>
    <property type="match status" value="2"/>
</dbReference>
<dbReference type="NCBIfam" id="TIGR01130">
    <property type="entry name" value="ER_PDI_fam"/>
    <property type="match status" value="1"/>
</dbReference>